<proteinExistence type="predicted"/>
<evidence type="ECO:0000256" key="1">
    <source>
        <dbReference type="SAM" id="Coils"/>
    </source>
</evidence>
<sequence>MLNNIFKPKVRKTQPLGCVFFILLLVFLFSSLVLLKQAVLAEDSSPEENSSSTENASLATNLPSEERQALEQELKELEEQIAKYEQDITKTAEEKKTLTNQISVLKQQISKLTLQIQQSNVMIKDLTLQIGDTEYSITQTSLKIDDSKIKLAEVLRTVYEEDQKSLIELLLTEQELSDFFDNLVSLEQLSVKTEELLKGIKNLKVTLEGQKESLDDEKGDLETVVKMKTLQKKENETTQQQTNSYLKLTEAQYQEQLKKKTEVEKRAAEIKARIFELIGVPEAPTFGEAYDMAKSVETMTGVRPAFLLAVLTQESNIGKNVGQCFLKDKTTGSGVVAFNGKAVERVMKPSRDVAPFFEITQELGRDPYNTPVSCPMSFGYGGAMGPAQFIPSTWKMYKNELKELTGRAADPWNIKDAFLAAALYLKKYGAAKQDYNSEWRSSLVYFSGSVNTAYRFYADSVMKIAAQYEEDIKEIEATQ</sequence>
<dbReference type="EMBL" id="MHLY01000009">
    <property type="protein sequence ID" value="OGZ18608.1"/>
    <property type="molecule type" value="Genomic_DNA"/>
</dbReference>
<keyword evidence="1" id="KW-0175">Coiled coil</keyword>
<dbReference type="GO" id="GO:0009253">
    <property type="term" value="P:peptidoglycan catabolic process"/>
    <property type="evidence" value="ECO:0007669"/>
    <property type="project" value="TreeGrafter"/>
</dbReference>
<evidence type="ECO:0000313" key="4">
    <source>
        <dbReference type="EMBL" id="OGZ18608.1"/>
    </source>
</evidence>
<dbReference type="STRING" id="1801663.A2175_02550"/>
<dbReference type="Proteomes" id="UP000176755">
    <property type="component" value="Unassembled WGS sequence"/>
</dbReference>
<dbReference type="PANTHER" id="PTHR30163">
    <property type="entry name" value="MEMBRANE-BOUND LYTIC MUREIN TRANSGLYCOSYLASE B"/>
    <property type="match status" value="1"/>
</dbReference>
<dbReference type="GO" id="GO:0008933">
    <property type="term" value="F:peptidoglycan lytic transglycosylase activity"/>
    <property type="evidence" value="ECO:0007669"/>
    <property type="project" value="TreeGrafter"/>
</dbReference>
<dbReference type="Gene3D" id="1.10.530.10">
    <property type="match status" value="1"/>
</dbReference>
<dbReference type="InterPro" id="IPR043426">
    <property type="entry name" value="MltB-like"/>
</dbReference>
<accession>A0A1G2E0C7</accession>
<evidence type="ECO:0000259" key="3">
    <source>
        <dbReference type="Pfam" id="PF13406"/>
    </source>
</evidence>
<dbReference type="SUPFAM" id="SSF53955">
    <property type="entry name" value="Lysozyme-like"/>
    <property type="match status" value="1"/>
</dbReference>
<name>A0A1G2E0C7_9BACT</name>
<comment type="caution">
    <text evidence="4">The sequence shown here is derived from an EMBL/GenBank/DDBJ whole genome shotgun (WGS) entry which is preliminary data.</text>
</comment>
<protein>
    <recommendedName>
        <fullName evidence="3">Transglycosylase SLT domain-containing protein</fullName>
    </recommendedName>
</protein>
<dbReference type="InterPro" id="IPR031304">
    <property type="entry name" value="SLT_2"/>
</dbReference>
<feature type="coiled-coil region" evidence="1">
    <location>
        <begin position="246"/>
        <end position="273"/>
    </location>
</feature>
<evidence type="ECO:0000313" key="5">
    <source>
        <dbReference type="Proteomes" id="UP000176755"/>
    </source>
</evidence>
<reference evidence="4 5" key="1">
    <citation type="journal article" date="2016" name="Nat. Commun.">
        <title>Thousands of microbial genomes shed light on interconnected biogeochemical processes in an aquifer system.</title>
        <authorList>
            <person name="Anantharaman K."/>
            <person name="Brown C.T."/>
            <person name="Hug L.A."/>
            <person name="Sharon I."/>
            <person name="Castelle C.J."/>
            <person name="Probst A.J."/>
            <person name="Thomas B.C."/>
            <person name="Singh A."/>
            <person name="Wilkins M.J."/>
            <person name="Karaoz U."/>
            <person name="Brodie E.L."/>
            <person name="Williams K.H."/>
            <person name="Hubbard S.S."/>
            <person name="Banfield J.F."/>
        </authorList>
    </citation>
    <scope>NUCLEOTIDE SEQUENCE [LARGE SCALE GENOMIC DNA]</scope>
</reference>
<organism evidence="4 5">
    <name type="scientific">Candidatus Nealsonbacteria bacterium RBG_13_42_11</name>
    <dbReference type="NCBI Taxonomy" id="1801663"/>
    <lineage>
        <taxon>Bacteria</taxon>
        <taxon>Candidatus Nealsoniibacteriota</taxon>
    </lineage>
</organism>
<dbReference type="PANTHER" id="PTHR30163:SF8">
    <property type="entry name" value="LYTIC MUREIN TRANSGLYCOSYLASE"/>
    <property type="match status" value="1"/>
</dbReference>
<gene>
    <name evidence="4" type="ORF">A2175_02550</name>
</gene>
<evidence type="ECO:0000256" key="2">
    <source>
        <dbReference type="SAM" id="MobiDB-lite"/>
    </source>
</evidence>
<dbReference type="AlphaFoldDB" id="A0A1G2E0C7"/>
<feature type="region of interest" description="Disordered" evidence="2">
    <location>
        <begin position="44"/>
        <end position="63"/>
    </location>
</feature>
<feature type="domain" description="Transglycosylase SLT" evidence="3">
    <location>
        <begin position="255"/>
        <end position="430"/>
    </location>
</feature>
<dbReference type="InterPro" id="IPR023346">
    <property type="entry name" value="Lysozyme-like_dom_sf"/>
</dbReference>
<feature type="compositionally biased region" description="Low complexity" evidence="2">
    <location>
        <begin position="44"/>
        <end position="61"/>
    </location>
</feature>
<dbReference type="Pfam" id="PF13406">
    <property type="entry name" value="SLT_2"/>
    <property type="match status" value="1"/>
</dbReference>
<dbReference type="Gene3D" id="6.10.250.3150">
    <property type="match status" value="1"/>
</dbReference>